<evidence type="ECO:0000256" key="2">
    <source>
        <dbReference type="ARBA" id="ARBA00001730"/>
    </source>
</evidence>
<keyword evidence="10" id="KW-0511">Multifunctional enzyme</keyword>
<dbReference type="InterPro" id="IPR006146">
    <property type="entry name" value="5'-Nucleotdase_CS"/>
</dbReference>
<dbReference type="EMBL" id="CP051180">
    <property type="protein sequence ID" value="QIZ78687.1"/>
    <property type="molecule type" value="Genomic_DNA"/>
</dbReference>
<comment type="subcellular location">
    <subcellularLocation>
        <location evidence="4">Cell envelope</location>
    </subcellularLocation>
</comment>
<proteinExistence type="inferred from homology"/>
<dbReference type="GO" id="GO:0009166">
    <property type="term" value="P:nucleotide catabolic process"/>
    <property type="evidence" value="ECO:0007669"/>
    <property type="project" value="InterPro"/>
</dbReference>
<dbReference type="GO" id="GO:0008254">
    <property type="term" value="F:3'-nucleotidase activity"/>
    <property type="evidence" value="ECO:0007669"/>
    <property type="project" value="UniProtKB-EC"/>
</dbReference>
<keyword evidence="9 11" id="KW-0378">Hydrolase</keyword>
<dbReference type="GO" id="GO:0046872">
    <property type="term" value="F:metal ion binding"/>
    <property type="evidence" value="ECO:0007669"/>
    <property type="project" value="UniProtKB-KW"/>
</dbReference>
<dbReference type="InterPro" id="IPR006179">
    <property type="entry name" value="5_nucleotidase/apyrase"/>
</dbReference>
<dbReference type="InterPro" id="IPR041827">
    <property type="entry name" value="CpdB_N"/>
</dbReference>
<keyword evidence="15" id="KW-1185">Reference proteome</keyword>
<comment type="similarity">
    <text evidence="5 11">Belongs to the 5'-nucleotidase family.</text>
</comment>
<dbReference type="Proteomes" id="UP000501602">
    <property type="component" value="Chromosome"/>
</dbReference>
<comment type="catalytic activity">
    <reaction evidence="1">
        <text>a ribonucleoside 3'-phosphate + H2O = a ribonucleoside + phosphate</text>
        <dbReference type="Rhea" id="RHEA:10144"/>
        <dbReference type="ChEBI" id="CHEBI:13197"/>
        <dbReference type="ChEBI" id="CHEBI:15377"/>
        <dbReference type="ChEBI" id="CHEBI:18254"/>
        <dbReference type="ChEBI" id="CHEBI:43474"/>
        <dbReference type="EC" id="3.1.3.6"/>
    </reaction>
</comment>
<dbReference type="CDD" id="cd07410">
    <property type="entry name" value="MPP_CpdB_N"/>
    <property type="match status" value="1"/>
</dbReference>
<dbReference type="GO" id="GO:0008663">
    <property type="term" value="F:2',3'-cyclic-nucleotide 2'-phosphodiesterase activity"/>
    <property type="evidence" value="ECO:0007669"/>
    <property type="project" value="UniProtKB-EC"/>
</dbReference>
<dbReference type="NCBIfam" id="NF006938">
    <property type="entry name" value="PRK09420.1"/>
    <property type="match status" value="1"/>
</dbReference>
<keyword evidence="7" id="KW-0732">Signal</keyword>
<feature type="domain" description="Calcineurin-like phosphoesterase" evidence="12">
    <location>
        <begin position="64"/>
        <end position="315"/>
    </location>
</feature>
<dbReference type="InterPro" id="IPR004843">
    <property type="entry name" value="Calcineurin-like_PHP"/>
</dbReference>
<gene>
    <name evidence="14" type="ORF">HER31_18345</name>
</gene>
<dbReference type="AlphaFoldDB" id="A0A6H1UHV7"/>
<dbReference type="KEGG" id="fes:HER31_18345"/>
<evidence type="ECO:0000259" key="12">
    <source>
        <dbReference type="Pfam" id="PF00149"/>
    </source>
</evidence>
<accession>A0A6H1UHV7</accession>
<dbReference type="SUPFAM" id="SSF55816">
    <property type="entry name" value="5'-nucleotidase (syn. UDP-sugar hydrolase), C-terminal domain"/>
    <property type="match status" value="1"/>
</dbReference>
<keyword evidence="8 11" id="KW-0547">Nucleotide-binding</keyword>
<evidence type="ECO:0000256" key="10">
    <source>
        <dbReference type="ARBA" id="ARBA00023268"/>
    </source>
</evidence>
<protein>
    <submittedName>
        <fullName evidence="14">Bifunctional 2',3'-cyclic-nucleotide 2'-phosphodiesterase/3'-nucleotidase</fullName>
    </submittedName>
</protein>
<evidence type="ECO:0000256" key="4">
    <source>
        <dbReference type="ARBA" id="ARBA00004196"/>
    </source>
</evidence>
<organism evidence="14 15">
    <name type="scientific">Ferrimonas lipolytica</name>
    <dbReference type="NCBI Taxonomy" id="2724191"/>
    <lineage>
        <taxon>Bacteria</taxon>
        <taxon>Pseudomonadati</taxon>
        <taxon>Pseudomonadota</taxon>
        <taxon>Gammaproteobacteria</taxon>
        <taxon>Alteromonadales</taxon>
        <taxon>Ferrimonadaceae</taxon>
        <taxon>Ferrimonas</taxon>
    </lineage>
</organism>
<name>A0A6H1UHV7_9GAMM</name>
<dbReference type="GO" id="GO:0000166">
    <property type="term" value="F:nucleotide binding"/>
    <property type="evidence" value="ECO:0007669"/>
    <property type="project" value="UniProtKB-KW"/>
</dbReference>
<dbReference type="PRINTS" id="PR01607">
    <property type="entry name" value="APYRASEFAMLY"/>
</dbReference>
<evidence type="ECO:0000256" key="1">
    <source>
        <dbReference type="ARBA" id="ARBA00000527"/>
    </source>
</evidence>
<dbReference type="PROSITE" id="PS00786">
    <property type="entry name" value="5_NUCLEOTIDASE_2"/>
    <property type="match status" value="1"/>
</dbReference>
<comment type="cofactor">
    <cofactor evidence="3">
        <name>a divalent metal cation</name>
        <dbReference type="ChEBI" id="CHEBI:60240"/>
    </cofactor>
</comment>
<reference evidence="14 15" key="1">
    <citation type="submission" date="2020-04" db="EMBL/GenBank/DDBJ databases">
        <title>Ferrimonas sp. S7 isolated from sea water.</title>
        <authorList>
            <person name="Bae S.S."/>
            <person name="Baek K."/>
        </authorList>
    </citation>
    <scope>NUCLEOTIDE SEQUENCE [LARGE SCALE GENOMIC DNA]</scope>
    <source>
        <strain evidence="14 15">S7</strain>
    </source>
</reference>
<keyword evidence="6" id="KW-0479">Metal-binding</keyword>
<dbReference type="PANTHER" id="PTHR11575:SF6">
    <property type="entry name" value="2',3'-CYCLIC-NUCLEOTIDE 2'-PHOSPHODIESTERASE_3'-NUCLEOTIDASE"/>
    <property type="match status" value="1"/>
</dbReference>
<sequence length="718" mass="78703">MLGFRSHYSSRRNLYLREFVNSRDSLSLLFVGALLKRILSLAVLSAATLAGCSSQPQPNVTAQLRVLETSDIHANVMDYDYYKGKQDITIGLARTAAMLQAARTEVTNSVLIDNGDLIQGSPMGDYFAATHKDDNFDVHPTHKAMNTMDYTIGNIGNHEFNYGMAFLEQAIKGAQFPYINANVICNVDCGFGKNQGENLFTPYQIIATEIVDNNGDKQQLNIGYIGFVPPQIQLWDKQNLTTENGEQRVKVLGIVEAAQQFVPQMKAKGADIIIAIPHSGLGSSANPMDVEAENATYGIAKVAGIDAILFGHSHSVFPSQRFAAKAASHQLDLDKGTIAGVPAVMPGRWGDNLGQIDLTLSRINGQWQVTNSQAKVRSIYKKNEQGQKVAVAEVEHHHHRSAEIRTSVAAEHQATIAYVNAPLGQSSADMYSFLSLVQDDPTMQVVSNAQIAYAQKHLAPELAELPILSAVAPFKAGGRHSTLADADNYTQVAAGPLTVKSAADLYLYPNTIVALKVTGAEVQQWLECSVNQFNQVDPNSSKPQQLINWNGHRTFNFDVIDGVSYQVDLTEPSRYNAECEQVSDGNRIQELSYTDTNGNQIQGDALASKTFVIITNNYRAFGGSFAGTGNDYIAQEFPDMNRDAVASYIKAQQGKAVDPRADNNWSFKTINSNTTLDLRFETQDSDVAAQFINQNQQRPMTKVGQDELGFAVYRLDLQ</sequence>
<dbReference type="GO" id="GO:0030288">
    <property type="term" value="C:outer membrane-bounded periplasmic space"/>
    <property type="evidence" value="ECO:0007669"/>
    <property type="project" value="TreeGrafter"/>
</dbReference>
<evidence type="ECO:0000256" key="7">
    <source>
        <dbReference type="ARBA" id="ARBA00022729"/>
    </source>
</evidence>
<feature type="domain" description="5'-Nucleotidase C-terminal" evidence="13">
    <location>
        <begin position="433"/>
        <end position="623"/>
    </location>
</feature>
<evidence type="ECO:0000313" key="15">
    <source>
        <dbReference type="Proteomes" id="UP000501602"/>
    </source>
</evidence>
<dbReference type="Gene3D" id="3.90.780.10">
    <property type="entry name" value="5'-Nucleotidase, C-terminal domain"/>
    <property type="match status" value="1"/>
</dbReference>
<dbReference type="PANTHER" id="PTHR11575">
    <property type="entry name" value="5'-NUCLEOTIDASE-RELATED"/>
    <property type="match status" value="1"/>
</dbReference>
<dbReference type="Pfam" id="PF02872">
    <property type="entry name" value="5_nucleotid_C"/>
    <property type="match status" value="1"/>
</dbReference>
<dbReference type="SUPFAM" id="SSF56300">
    <property type="entry name" value="Metallo-dependent phosphatases"/>
    <property type="match status" value="1"/>
</dbReference>
<evidence type="ECO:0000256" key="11">
    <source>
        <dbReference type="RuleBase" id="RU362119"/>
    </source>
</evidence>
<dbReference type="InterPro" id="IPR036907">
    <property type="entry name" value="5'-Nucleotdase_C_sf"/>
</dbReference>
<dbReference type="Pfam" id="PF00149">
    <property type="entry name" value="Metallophos"/>
    <property type="match status" value="1"/>
</dbReference>
<dbReference type="InterPro" id="IPR029052">
    <property type="entry name" value="Metallo-depent_PP-like"/>
</dbReference>
<dbReference type="Gene3D" id="3.60.21.10">
    <property type="match status" value="1"/>
</dbReference>
<evidence type="ECO:0000313" key="14">
    <source>
        <dbReference type="EMBL" id="QIZ78687.1"/>
    </source>
</evidence>
<evidence type="ECO:0000259" key="13">
    <source>
        <dbReference type="Pfam" id="PF02872"/>
    </source>
</evidence>
<evidence type="ECO:0000256" key="3">
    <source>
        <dbReference type="ARBA" id="ARBA00001968"/>
    </source>
</evidence>
<evidence type="ECO:0000256" key="6">
    <source>
        <dbReference type="ARBA" id="ARBA00022723"/>
    </source>
</evidence>
<evidence type="ECO:0000256" key="9">
    <source>
        <dbReference type="ARBA" id="ARBA00022801"/>
    </source>
</evidence>
<dbReference type="InterPro" id="IPR008334">
    <property type="entry name" value="5'-Nucleotdase_C"/>
</dbReference>
<evidence type="ECO:0000256" key="5">
    <source>
        <dbReference type="ARBA" id="ARBA00006654"/>
    </source>
</evidence>
<comment type="catalytic activity">
    <reaction evidence="2">
        <text>a nucleoside 2',3'-cyclic phosphate + H2O = a nucleoside 3'-phosphate + H(+)</text>
        <dbReference type="Rhea" id="RHEA:19621"/>
        <dbReference type="ChEBI" id="CHEBI:15377"/>
        <dbReference type="ChEBI" id="CHEBI:15378"/>
        <dbReference type="ChEBI" id="CHEBI:66949"/>
        <dbReference type="ChEBI" id="CHEBI:66954"/>
        <dbReference type="EC" id="3.1.4.16"/>
    </reaction>
</comment>
<evidence type="ECO:0000256" key="8">
    <source>
        <dbReference type="ARBA" id="ARBA00022741"/>
    </source>
</evidence>
<dbReference type="PROSITE" id="PS00785">
    <property type="entry name" value="5_NUCLEOTIDASE_1"/>
    <property type="match status" value="1"/>
</dbReference>